<reference evidence="2" key="2">
    <citation type="submission" date="2023-06" db="EMBL/GenBank/DDBJ databases">
        <authorList>
            <consortium name="Lawrence Berkeley National Laboratory"/>
            <person name="Haridas S."/>
            <person name="Hensen N."/>
            <person name="Bonometti L."/>
            <person name="Westerberg I."/>
            <person name="Brannstrom I.O."/>
            <person name="Guillou S."/>
            <person name="Cros-Aarteil S."/>
            <person name="Calhoun S."/>
            <person name="Kuo A."/>
            <person name="Mondo S."/>
            <person name="Pangilinan J."/>
            <person name="Riley R."/>
            <person name="Labutti K."/>
            <person name="Andreopoulos B."/>
            <person name="Lipzen A."/>
            <person name="Chen C."/>
            <person name="Yanf M."/>
            <person name="Daum C."/>
            <person name="Ng V."/>
            <person name="Clum A."/>
            <person name="Steindorff A."/>
            <person name="Ohm R."/>
            <person name="Martin F."/>
            <person name="Silar P."/>
            <person name="Natvig D."/>
            <person name="Lalanne C."/>
            <person name="Gautier V."/>
            <person name="Ament-Velasquez S.L."/>
            <person name="Kruys A."/>
            <person name="Hutchinson M.I."/>
            <person name="Powell A.J."/>
            <person name="Barry K."/>
            <person name="Miller A.N."/>
            <person name="Grigoriev I.V."/>
            <person name="Debuchy R."/>
            <person name="Gladieux P."/>
            <person name="Thoren M.H."/>
            <person name="Johannesson H."/>
        </authorList>
    </citation>
    <scope>NUCLEOTIDE SEQUENCE</scope>
    <source>
        <strain evidence="2">CBS 958.72</strain>
    </source>
</reference>
<keyword evidence="1" id="KW-0812">Transmembrane</keyword>
<reference evidence="2" key="1">
    <citation type="journal article" date="2023" name="Mol. Phylogenet. Evol.">
        <title>Genome-scale phylogeny and comparative genomics of the fungal order Sordariales.</title>
        <authorList>
            <person name="Hensen N."/>
            <person name="Bonometti L."/>
            <person name="Westerberg I."/>
            <person name="Brannstrom I.O."/>
            <person name="Guillou S."/>
            <person name="Cros-Aarteil S."/>
            <person name="Calhoun S."/>
            <person name="Haridas S."/>
            <person name="Kuo A."/>
            <person name="Mondo S."/>
            <person name="Pangilinan J."/>
            <person name="Riley R."/>
            <person name="LaButti K."/>
            <person name="Andreopoulos B."/>
            <person name="Lipzen A."/>
            <person name="Chen C."/>
            <person name="Yan M."/>
            <person name="Daum C."/>
            <person name="Ng V."/>
            <person name="Clum A."/>
            <person name="Steindorff A."/>
            <person name="Ohm R.A."/>
            <person name="Martin F."/>
            <person name="Silar P."/>
            <person name="Natvig D.O."/>
            <person name="Lalanne C."/>
            <person name="Gautier V."/>
            <person name="Ament-Velasquez S.L."/>
            <person name="Kruys A."/>
            <person name="Hutchinson M.I."/>
            <person name="Powell A.J."/>
            <person name="Barry K."/>
            <person name="Miller A.N."/>
            <person name="Grigoriev I.V."/>
            <person name="Debuchy R."/>
            <person name="Gladieux P."/>
            <person name="Hiltunen Thoren M."/>
            <person name="Johannesson H."/>
        </authorList>
    </citation>
    <scope>NUCLEOTIDE SEQUENCE</scope>
    <source>
        <strain evidence="2">CBS 958.72</strain>
    </source>
</reference>
<name>A0AAE0KFT5_9PEZI</name>
<dbReference type="Proteomes" id="UP001287356">
    <property type="component" value="Unassembled WGS sequence"/>
</dbReference>
<dbReference type="EMBL" id="JAULSN010000003">
    <property type="protein sequence ID" value="KAK3375694.1"/>
    <property type="molecule type" value="Genomic_DNA"/>
</dbReference>
<keyword evidence="1" id="KW-1133">Transmembrane helix</keyword>
<gene>
    <name evidence="2" type="ORF">B0T24DRAFT_676614</name>
</gene>
<evidence type="ECO:0000313" key="2">
    <source>
        <dbReference type="EMBL" id="KAK3375694.1"/>
    </source>
</evidence>
<sequence>MAAIATGFLLSRMGPAWTMMAAMSAFFTGIPLIATMPIDQKYWAQAFWNASSVAGLHYTEGEMAFECRTGVQCECSPVTDHDDGGTTGRLGSGEA</sequence>
<feature type="transmembrane region" description="Helical" evidence="1">
    <location>
        <begin position="16"/>
        <end position="34"/>
    </location>
</feature>
<evidence type="ECO:0000313" key="3">
    <source>
        <dbReference type="Proteomes" id="UP001287356"/>
    </source>
</evidence>
<evidence type="ECO:0000256" key="1">
    <source>
        <dbReference type="SAM" id="Phobius"/>
    </source>
</evidence>
<proteinExistence type="predicted"/>
<protein>
    <submittedName>
        <fullName evidence="2">Uncharacterized protein</fullName>
    </submittedName>
</protein>
<organism evidence="2 3">
    <name type="scientific">Lasiosphaeria ovina</name>
    <dbReference type="NCBI Taxonomy" id="92902"/>
    <lineage>
        <taxon>Eukaryota</taxon>
        <taxon>Fungi</taxon>
        <taxon>Dikarya</taxon>
        <taxon>Ascomycota</taxon>
        <taxon>Pezizomycotina</taxon>
        <taxon>Sordariomycetes</taxon>
        <taxon>Sordariomycetidae</taxon>
        <taxon>Sordariales</taxon>
        <taxon>Lasiosphaeriaceae</taxon>
        <taxon>Lasiosphaeria</taxon>
    </lineage>
</organism>
<accession>A0AAE0KFT5</accession>
<comment type="caution">
    <text evidence="2">The sequence shown here is derived from an EMBL/GenBank/DDBJ whole genome shotgun (WGS) entry which is preliminary data.</text>
</comment>
<dbReference type="AlphaFoldDB" id="A0AAE0KFT5"/>
<keyword evidence="1" id="KW-0472">Membrane</keyword>
<keyword evidence="3" id="KW-1185">Reference proteome</keyword>